<dbReference type="InterPro" id="IPR051260">
    <property type="entry name" value="Diverse_substr_monoxygenases"/>
</dbReference>
<dbReference type="GO" id="GO:0016705">
    <property type="term" value="F:oxidoreductase activity, acting on paired donors, with incorporation or reduction of molecular oxygen"/>
    <property type="evidence" value="ECO:0007669"/>
    <property type="project" value="InterPro"/>
</dbReference>
<evidence type="ECO:0000256" key="4">
    <source>
        <dbReference type="ARBA" id="ARBA00023033"/>
    </source>
</evidence>
<dbReference type="EMBL" id="FRAP01000007">
    <property type="protein sequence ID" value="SHK49637.1"/>
    <property type="molecule type" value="Genomic_DNA"/>
</dbReference>
<dbReference type="PANTHER" id="PTHR30011:SF16">
    <property type="entry name" value="C2H2 FINGER DOMAIN TRANSCRIPTION FACTOR (EUROFUNG)-RELATED"/>
    <property type="match status" value="1"/>
</dbReference>
<evidence type="ECO:0000313" key="7">
    <source>
        <dbReference type="Proteomes" id="UP000184363"/>
    </source>
</evidence>
<dbReference type="Proteomes" id="UP000184363">
    <property type="component" value="Unassembled WGS sequence"/>
</dbReference>
<sequence length="342" mass="36470">MTVLHLAVELDGDGAHPAAWRRAQHGPSELLTARRTERVARRAENAGFTLATFDDAITPPGAGPLGRIGAVERAAFVAPLTTSIGLAPVVATTYTEPFHVASQLASLDHASLGRAGWVVAAGTEPHRAWGRPPVTGDGLAREARDAVTVARDLFDSWGDDAAIRDVTTGRYLDRAQLHYIDFVGETYSVKGPAIVPRPPQGHVVVIAPHGLIPDPDVALVTTPQRVPDAPLTFLELEVALDTDVPAEERLAALDAHTPWPRTGRPRHVGSAESLVERLRGLAGTVDGVRLHPLVLDEDLPVLSARVLPALFESRTATRPRAGASLRTTLGLPRPANRFEVAS</sequence>
<dbReference type="InterPro" id="IPR011251">
    <property type="entry name" value="Luciferase-like_dom"/>
</dbReference>
<reference evidence="6 7" key="1">
    <citation type="submission" date="2016-11" db="EMBL/GenBank/DDBJ databases">
        <authorList>
            <person name="Jaros S."/>
            <person name="Januszkiewicz K."/>
            <person name="Wedrychowicz H."/>
        </authorList>
    </citation>
    <scope>NUCLEOTIDE SEQUENCE [LARGE SCALE GENOMIC DNA]</scope>
    <source>
        <strain evidence="6 7">DSM 43832</strain>
    </source>
</reference>
<keyword evidence="7" id="KW-1185">Reference proteome</keyword>
<dbReference type="GO" id="GO:0004497">
    <property type="term" value="F:monooxygenase activity"/>
    <property type="evidence" value="ECO:0007669"/>
    <property type="project" value="UniProtKB-KW"/>
</dbReference>
<evidence type="ECO:0000256" key="3">
    <source>
        <dbReference type="ARBA" id="ARBA00023002"/>
    </source>
</evidence>
<dbReference type="PANTHER" id="PTHR30011">
    <property type="entry name" value="ALKANESULFONATE MONOOXYGENASE-RELATED"/>
    <property type="match status" value="1"/>
</dbReference>
<gene>
    <name evidence="6" type="ORF">SAMN05443637_10730</name>
</gene>
<organism evidence="6 7">
    <name type="scientific">Pseudonocardia thermophila</name>
    <dbReference type="NCBI Taxonomy" id="1848"/>
    <lineage>
        <taxon>Bacteria</taxon>
        <taxon>Bacillati</taxon>
        <taxon>Actinomycetota</taxon>
        <taxon>Actinomycetes</taxon>
        <taxon>Pseudonocardiales</taxon>
        <taxon>Pseudonocardiaceae</taxon>
        <taxon>Pseudonocardia</taxon>
    </lineage>
</organism>
<protein>
    <submittedName>
        <fullName evidence="6">Luciferase-like monooxygenase</fullName>
    </submittedName>
</protein>
<evidence type="ECO:0000256" key="2">
    <source>
        <dbReference type="ARBA" id="ARBA00022643"/>
    </source>
</evidence>
<dbReference type="OrthoDB" id="9135350at2"/>
<accession>A0A1M6SYB0</accession>
<keyword evidence="3" id="KW-0560">Oxidoreductase</keyword>
<dbReference type="InterPro" id="IPR036661">
    <property type="entry name" value="Luciferase-like_sf"/>
</dbReference>
<dbReference type="Gene3D" id="3.20.20.30">
    <property type="entry name" value="Luciferase-like domain"/>
    <property type="match status" value="2"/>
</dbReference>
<evidence type="ECO:0000256" key="1">
    <source>
        <dbReference type="ARBA" id="ARBA00022630"/>
    </source>
</evidence>
<evidence type="ECO:0000259" key="5">
    <source>
        <dbReference type="Pfam" id="PF00296"/>
    </source>
</evidence>
<dbReference type="RefSeq" id="WP_073456902.1">
    <property type="nucleotide sequence ID" value="NZ_CALGVN010000045.1"/>
</dbReference>
<dbReference type="STRING" id="1848.SAMN05443637_10730"/>
<keyword evidence="2" id="KW-0288">FMN</keyword>
<dbReference type="SUPFAM" id="SSF51679">
    <property type="entry name" value="Bacterial luciferase-like"/>
    <property type="match status" value="1"/>
</dbReference>
<keyword evidence="1" id="KW-0285">Flavoprotein</keyword>
<keyword evidence="4 6" id="KW-0503">Monooxygenase</keyword>
<proteinExistence type="predicted"/>
<evidence type="ECO:0000313" key="6">
    <source>
        <dbReference type="EMBL" id="SHK49637.1"/>
    </source>
</evidence>
<name>A0A1M6SYB0_PSETH</name>
<dbReference type="AlphaFoldDB" id="A0A1M6SYB0"/>
<feature type="domain" description="Luciferase-like" evidence="5">
    <location>
        <begin position="28"/>
        <end position="207"/>
    </location>
</feature>
<dbReference type="Pfam" id="PF00296">
    <property type="entry name" value="Bac_luciferase"/>
    <property type="match status" value="1"/>
</dbReference>